<organism evidence="1 2">
    <name type="scientific">Shinella fusca</name>
    <dbReference type="NCBI Taxonomy" id="544480"/>
    <lineage>
        <taxon>Bacteria</taxon>
        <taxon>Pseudomonadati</taxon>
        <taxon>Pseudomonadota</taxon>
        <taxon>Alphaproteobacteria</taxon>
        <taxon>Hyphomicrobiales</taxon>
        <taxon>Rhizobiaceae</taxon>
        <taxon>Shinella</taxon>
    </lineage>
</organism>
<dbReference type="AlphaFoldDB" id="A0A7W7YT52"/>
<evidence type="ECO:0000313" key="2">
    <source>
        <dbReference type="Proteomes" id="UP000535406"/>
    </source>
</evidence>
<comment type="caution">
    <text evidence="1">The sequence shown here is derived from an EMBL/GenBank/DDBJ whole genome shotgun (WGS) entry which is preliminary data.</text>
</comment>
<dbReference type="Proteomes" id="UP000535406">
    <property type="component" value="Unassembled WGS sequence"/>
</dbReference>
<name>A0A7W7YT52_9HYPH</name>
<evidence type="ECO:0000313" key="1">
    <source>
        <dbReference type="EMBL" id="MBB5041774.1"/>
    </source>
</evidence>
<proteinExistence type="predicted"/>
<dbReference type="RefSeq" id="WP_184142263.1">
    <property type="nucleotide sequence ID" value="NZ_JACHIK010000003.1"/>
</dbReference>
<keyword evidence="2" id="KW-1185">Reference proteome</keyword>
<gene>
    <name evidence="1" type="ORF">HNQ66_001157</name>
</gene>
<sequence length="59" mass="6619">MFRLHFGSTAPVSKRFGVFSRKVAAIPAPFGKLPAGVIAAWQNRQQCLKIVQQHDLLER</sequence>
<accession>A0A7W7YT52</accession>
<dbReference type="EMBL" id="JACHIK010000003">
    <property type="protein sequence ID" value="MBB5041774.1"/>
    <property type="molecule type" value="Genomic_DNA"/>
</dbReference>
<reference evidence="1 2" key="1">
    <citation type="submission" date="2020-08" db="EMBL/GenBank/DDBJ databases">
        <title>Genomic Encyclopedia of Type Strains, Phase IV (KMG-IV): sequencing the most valuable type-strain genomes for metagenomic binning, comparative biology and taxonomic classification.</title>
        <authorList>
            <person name="Goeker M."/>
        </authorList>
    </citation>
    <scope>NUCLEOTIDE SEQUENCE [LARGE SCALE GENOMIC DNA]</scope>
    <source>
        <strain evidence="1 2">DSM 21319</strain>
    </source>
</reference>
<protein>
    <submittedName>
        <fullName evidence="1">Uncharacterized protein</fullName>
    </submittedName>
</protein>